<name>A0ABT3GQV9_9BACT</name>
<protein>
    <submittedName>
        <fullName evidence="2">Uncharacterized protein</fullName>
    </submittedName>
</protein>
<reference evidence="2 3" key="1">
    <citation type="submission" date="2022-10" db="EMBL/GenBank/DDBJ databases">
        <title>Luteolibacter arcticus strain CCTCC AB 2014275, whole genome shotgun sequencing project.</title>
        <authorList>
            <person name="Zhao G."/>
            <person name="Shen L."/>
        </authorList>
    </citation>
    <scope>NUCLEOTIDE SEQUENCE [LARGE SCALE GENOMIC DNA]</scope>
    <source>
        <strain evidence="2 3">CCTCC AB 2014275</strain>
    </source>
</reference>
<dbReference type="EMBL" id="JAPDDT010000018">
    <property type="protein sequence ID" value="MCW1925890.1"/>
    <property type="molecule type" value="Genomic_DNA"/>
</dbReference>
<feature type="chain" id="PRO_5045052962" evidence="1">
    <location>
        <begin position="25"/>
        <end position="781"/>
    </location>
</feature>
<evidence type="ECO:0000313" key="3">
    <source>
        <dbReference type="Proteomes" id="UP001320876"/>
    </source>
</evidence>
<dbReference type="PANTHER" id="PTHR41339">
    <property type="entry name" value="LIPL48"/>
    <property type="match status" value="1"/>
</dbReference>
<evidence type="ECO:0000313" key="2">
    <source>
        <dbReference type="EMBL" id="MCW1925890.1"/>
    </source>
</evidence>
<accession>A0ABT3GQV9</accession>
<comment type="caution">
    <text evidence="2">The sequence shown here is derived from an EMBL/GenBank/DDBJ whole genome shotgun (WGS) entry which is preliminary data.</text>
</comment>
<keyword evidence="3" id="KW-1185">Reference proteome</keyword>
<dbReference type="PANTHER" id="PTHR41339:SF1">
    <property type="entry name" value="SECRETED PROTEIN"/>
    <property type="match status" value="1"/>
</dbReference>
<keyword evidence="1" id="KW-0732">Signal</keyword>
<dbReference type="RefSeq" id="WP_264489998.1">
    <property type="nucleotide sequence ID" value="NZ_JAPDDT010000018.1"/>
</dbReference>
<dbReference type="Proteomes" id="UP001320876">
    <property type="component" value="Unassembled WGS sequence"/>
</dbReference>
<organism evidence="2 3">
    <name type="scientific">Luteolibacter arcticus</name>
    <dbReference type="NCBI Taxonomy" id="1581411"/>
    <lineage>
        <taxon>Bacteria</taxon>
        <taxon>Pseudomonadati</taxon>
        <taxon>Verrucomicrobiota</taxon>
        <taxon>Verrucomicrobiia</taxon>
        <taxon>Verrucomicrobiales</taxon>
        <taxon>Verrucomicrobiaceae</taxon>
        <taxon>Luteolibacter</taxon>
    </lineage>
</organism>
<evidence type="ECO:0000256" key="1">
    <source>
        <dbReference type="SAM" id="SignalP"/>
    </source>
</evidence>
<sequence length="781" mass="79907">MTPKCHSLGVLTGLAAAVTSTAFAAQIDVITTLAPLNSTVGSGVNGVNALTTSQTWTKNNDYFLTDKVFIPNGVTLTIEPGTKIYASTSDPNGTPTNRADDKVGSLVAARGGRLVADGTAAEPIVFTSVREWEVANGVDSPFDADAAVGPAPTATDAGLWGGVVLLGNAYICHLDGTTGNNLGNAVIEGFVPSSSPSDDSDAPALPDAIEYGFDSSRPRDDDDDSGVLRYLSIRHGGYEFDAGKEINGLTLGGVGAGTVIDHIEVYANQDDGIEFFGGTVSTSHIVLAFNQDDSFDFDSGHTGRHQFLFSIQNPGFADGGWEADGIEGTTATQPAYDAAFSDVTNKVLKAGITLSKPIVYNATLIGPGRANTFSAIAQNFGQVLTEKGNYGLIFDDYFNGELYNSVIDDFSQDALFLRDSANKSTGATAAIAHNTIGRFGSAVNPQADTATAAGTITAGGDIAVTVTGALVAGSPLTVNVPAITGDTAAVWGGKVRAALAALPAINNDYNVTGSGAAIAISTKVNAANDGTLNIALANGSTTGVTAAPTSANTVAGGGSASVTVGTNSSYVTGSNTPNLIYNAISSAVLDNNSPSNTDPGYTAYTRDGGNFLTAVDPRPASGSPLLKTNGATLKSGAPVPVDYRGAFGDYNWAAGWTKFSATGVLQGAGENTGGGEPPFADIDEDGVDDALEVTPALVALGFEVGTDDTALFASIYTTDAIEDLVTGNQMIVQKVGDQVTLSIPVFRSTTLETFTPAPALDATFTGAPDKEFYRIEIPTAE</sequence>
<gene>
    <name evidence="2" type="ORF">OKA05_25245</name>
</gene>
<feature type="signal peptide" evidence="1">
    <location>
        <begin position="1"/>
        <end position="24"/>
    </location>
</feature>
<proteinExistence type="predicted"/>